<evidence type="ECO:0000259" key="6">
    <source>
        <dbReference type="PROSITE" id="PS50043"/>
    </source>
</evidence>
<dbReference type="InterPro" id="IPR016032">
    <property type="entry name" value="Sig_transdc_resp-reg_C-effctor"/>
</dbReference>
<evidence type="ECO:0000259" key="7">
    <source>
        <dbReference type="PROSITE" id="PS50110"/>
    </source>
</evidence>
<dbReference type="InterPro" id="IPR001789">
    <property type="entry name" value="Sig_transdc_resp-reg_receiver"/>
</dbReference>
<dbReference type="InterPro" id="IPR011006">
    <property type="entry name" value="CheY-like_superfamily"/>
</dbReference>
<dbReference type="PROSITE" id="PS50043">
    <property type="entry name" value="HTH_LUXR_2"/>
    <property type="match status" value="1"/>
</dbReference>
<feature type="domain" description="Response regulatory" evidence="7">
    <location>
        <begin position="6"/>
        <end position="122"/>
    </location>
</feature>
<evidence type="ECO:0000256" key="2">
    <source>
        <dbReference type="ARBA" id="ARBA00023015"/>
    </source>
</evidence>
<dbReference type="PANTHER" id="PTHR43214:SF24">
    <property type="entry name" value="TRANSCRIPTIONAL REGULATORY PROTEIN NARL-RELATED"/>
    <property type="match status" value="1"/>
</dbReference>
<dbReference type="SMART" id="SM00448">
    <property type="entry name" value="REC"/>
    <property type="match status" value="1"/>
</dbReference>
<organism evidence="8 9">
    <name type="scientific">Nocardioides lentus</name>
    <dbReference type="NCBI Taxonomy" id="338077"/>
    <lineage>
        <taxon>Bacteria</taxon>
        <taxon>Bacillati</taxon>
        <taxon>Actinomycetota</taxon>
        <taxon>Actinomycetes</taxon>
        <taxon>Propionibacteriales</taxon>
        <taxon>Nocardioidaceae</taxon>
        <taxon>Nocardioides</taxon>
    </lineage>
</organism>
<proteinExistence type="predicted"/>
<evidence type="ECO:0000256" key="3">
    <source>
        <dbReference type="ARBA" id="ARBA00023125"/>
    </source>
</evidence>
<dbReference type="EMBL" id="BAAAMY010000001">
    <property type="protein sequence ID" value="GAA1907304.1"/>
    <property type="molecule type" value="Genomic_DNA"/>
</dbReference>
<keyword evidence="3" id="KW-0238">DNA-binding</keyword>
<keyword evidence="9" id="KW-1185">Reference proteome</keyword>
<dbReference type="SMART" id="SM00421">
    <property type="entry name" value="HTH_LUXR"/>
    <property type="match status" value="1"/>
</dbReference>
<feature type="domain" description="HTH luxR-type" evidence="6">
    <location>
        <begin position="148"/>
        <end position="213"/>
    </location>
</feature>
<dbReference type="InterPro" id="IPR058245">
    <property type="entry name" value="NreC/VraR/RcsB-like_REC"/>
</dbReference>
<dbReference type="CDD" id="cd17535">
    <property type="entry name" value="REC_NarL-like"/>
    <property type="match status" value="1"/>
</dbReference>
<sequence length="220" mass="22698">MTAVTRVLLVDDQELVRTGLRGILRPRLGFEIVGELGSGADVVTAVGALAPDVVVMDVRMPEVDGVAATAALAASGSRVPVLVLTTFEDDEVLAGALRAGAAGFLLKGVPAEDLQRAVHAVAAGEHWLDPAVTGRVLATYRDGAATLPAARLEVLTGREREVLALVGAGLSNTEIAARLVLGEGTVKTHVGHVFAKLGLRDRAAAVVCAFDHGLVRPGPR</sequence>
<dbReference type="Proteomes" id="UP001501612">
    <property type="component" value="Unassembled WGS sequence"/>
</dbReference>
<name>A0ABN2NYU8_9ACTN</name>
<reference evidence="8 9" key="1">
    <citation type="journal article" date="2019" name="Int. J. Syst. Evol. Microbiol.">
        <title>The Global Catalogue of Microorganisms (GCM) 10K type strain sequencing project: providing services to taxonomists for standard genome sequencing and annotation.</title>
        <authorList>
            <consortium name="The Broad Institute Genomics Platform"/>
            <consortium name="The Broad Institute Genome Sequencing Center for Infectious Disease"/>
            <person name="Wu L."/>
            <person name="Ma J."/>
        </authorList>
    </citation>
    <scope>NUCLEOTIDE SEQUENCE [LARGE SCALE GENOMIC DNA]</scope>
    <source>
        <strain evidence="8 9">JCM 14046</strain>
    </source>
</reference>
<dbReference type="RefSeq" id="WP_344003294.1">
    <property type="nucleotide sequence ID" value="NZ_BAAAMY010000001.1"/>
</dbReference>
<dbReference type="PROSITE" id="PS50110">
    <property type="entry name" value="RESPONSE_REGULATORY"/>
    <property type="match status" value="1"/>
</dbReference>
<dbReference type="PRINTS" id="PR00038">
    <property type="entry name" value="HTHLUXR"/>
</dbReference>
<evidence type="ECO:0000313" key="8">
    <source>
        <dbReference type="EMBL" id="GAA1907304.1"/>
    </source>
</evidence>
<keyword evidence="2" id="KW-0805">Transcription regulation</keyword>
<protein>
    <submittedName>
        <fullName evidence="8">Response regulator transcription factor</fullName>
    </submittedName>
</protein>
<dbReference type="InterPro" id="IPR000792">
    <property type="entry name" value="Tscrpt_reg_LuxR_C"/>
</dbReference>
<evidence type="ECO:0000256" key="5">
    <source>
        <dbReference type="PROSITE-ProRule" id="PRU00169"/>
    </source>
</evidence>
<dbReference type="Gene3D" id="3.40.50.2300">
    <property type="match status" value="1"/>
</dbReference>
<dbReference type="Pfam" id="PF00072">
    <property type="entry name" value="Response_reg"/>
    <property type="match status" value="1"/>
</dbReference>
<evidence type="ECO:0000256" key="4">
    <source>
        <dbReference type="ARBA" id="ARBA00023163"/>
    </source>
</evidence>
<dbReference type="InterPro" id="IPR039420">
    <property type="entry name" value="WalR-like"/>
</dbReference>
<evidence type="ECO:0000313" key="9">
    <source>
        <dbReference type="Proteomes" id="UP001501612"/>
    </source>
</evidence>
<keyword evidence="4" id="KW-0804">Transcription</keyword>
<gene>
    <name evidence="8" type="ORF">GCM10009737_05160</name>
</gene>
<keyword evidence="1 5" id="KW-0597">Phosphoprotein</keyword>
<comment type="caution">
    <text evidence="8">The sequence shown here is derived from an EMBL/GenBank/DDBJ whole genome shotgun (WGS) entry which is preliminary data.</text>
</comment>
<dbReference type="SUPFAM" id="SSF46894">
    <property type="entry name" value="C-terminal effector domain of the bipartite response regulators"/>
    <property type="match status" value="1"/>
</dbReference>
<dbReference type="Pfam" id="PF00196">
    <property type="entry name" value="GerE"/>
    <property type="match status" value="1"/>
</dbReference>
<dbReference type="SUPFAM" id="SSF52172">
    <property type="entry name" value="CheY-like"/>
    <property type="match status" value="1"/>
</dbReference>
<dbReference type="PROSITE" id="PS00622">
    <property type="entry name" value="HTH_LUXR_1"/>
    <property type="match status" value="1"/>
</dbReference>
<dbReference type="CDD" id="cd06170">
    <property type="entry name" value="LuxR_C_like"/>
    <property type="match status" value="1"/>
</dbReference>
<evidence type="ECO:0000256" key="1">
    <source>
        <dbReference type="ARBA" id="ARBA00022553"/>
    </source>
</evidence>
<dbReference type="PANTHER" id="PTHR43214">
    <property type="entry name" value="TWO-COMPONENT RESPONSE REGULATOR"/>
    <property type="match status" value="1"/>
</dbReference>
<feature type="modified residue" description="4-aspartylphosphate" evidence="5">
    <location>
        <position position="57"/>
    </location>
</feature>
<accession>A0ABN2NYU8</accession>